<sequence>MTIPAQMSPSSTTALFPGEVDHLAIDALVAWMIDGAPPSGDANRIIDAICQRVVAAGVPVDRFALFMNTLHPNIAARRFRWTRDGGVVVNEVEFDIFSQQEYWKNPLPRVTSEGVSIRRRLTDPQALSEYMILGELEAEGFTDYLAQPLVFTTGEIHAATWSTKDAHGFSLEQIDALDVIRRPLARLTEAYLLRLNAASILSTYVGRGGGEQILQGRVHRGDGEEIDAAILFTDLMDFTRLSNTLSGPEMVAILNDAFDIMVPPVEANGGEVLKFLGDGFFAIFPYGGERTMGDAVQAASRTIMEGEARLAETELGRTVSFRSALHAGRFHYGNIGGANRLDFTAIGRPINYAARLLTCASDLSLHRVASAEVAAHLCCAPRVASEVPFKGFEGLQKIYVY</sequence>
<name>A0A429YUG7_9HYPH</name>
<dbReference type="SUPFAM" id="SSF55073">
    <property type="entry name" value="Nucleotide cyclase"/>
    <property type="match status" value="1"/>
</dbReference>
<dbReference type="InterPro" id="IPR050697">
    <property type="entry name" value="Adenylyl/Guanylyl_Cyclase_3/4"/>
</dbReference>
<evidence type="ECO:0000313" key="3">
    <source>
        <dbReference type="Proteomes" id="UP000278398"/>
    </source>
</evidence>
<dbReference type="PANTHER" id="PTHR43081">
    <property type="entry name" value="ADENYLATE CYCLASE, TERMINAL-DIFFERENTIATION SPECIFIC-RELATED"/>
    <property type="match status" value="1"/>
</dbReference>
<dbReference type="Pfam" id="PF00211">
    <property type="entry name" value="Guanylate_cyc"/>
    <property type="match status" value="1"/>
</dbReference>
<keyword evidence="3" id="KW-1185">Reference proteome</keyword>
<dbReference type="Proteomes" id="UP000278398">
    <property type="component" value="Unassembled WGS sequence"/>
</dbReference>
<protein>
    <submittedName>
        <fullName evidence="2">Adenylate/guanylate cyclase domain-containing protein</fullName>
    </submittedName>
</protein>
<dbReference type="GO" id="GO:0006171">
    <property type="term" value="P:cAMP biosynthetic process"/>
    <property type="evidence" value="ECO:0007669"/>
    <property type="project" value="TreeGrafter"/>
</dbReference>
<dbReference type="EMBL" id="RWKW01000065">
    <property type="protein sequence ID" value="RST85113.1"/>
    <property type="molecule type" value="Genomic_DNA"/>
</dbReference>
<dbReference type="Gene3D" id="3.30.70.1230">
    <property type="entry name" value="Nucleotide cyclase"/>
    <property type="match status" value="1"/>
</dbReference>
<dbReference type="InterPro" id="IPR001054">
    <property type="entry name" value="A/G_cyclase"/>
</dbReference>
<reference evidence="2 3" key="1">
    <citation type="submission" date="2018-12" db="EMBL/GenBank/DDBJ databases">
        <title>Mesorhizobium carbonis sp. nov., isolated from coal mine water.</title>
        <authorList>
            <person name="Xin W."/>
            <person name="Xu Z."/>
            <person name="Xiang F."/>
            <person name="Zhang J."/>
            <person name="Xi L."/>
            <person name="Liu J."/>
        </authorList>
    </citation>
    <scope>NUCLEOTIDE SEQUENCE [LARGE SCALE GENOMIC DNA]</scope>
    <source>
        <strain evidence="2 3">B2.3</strain>
    </source>
</reference>
<dbReference type="PANTHER" id="PTHR43081:SF11">
    <property type="entry name" value="BLR2264 PROTEIN"/>
    <property type="match status" value="1"/>
</dbReference>
<evidence type="ECO:0000313" key="2">
    <source>
        <dbReference type="EMBL" id="RST85113.1"/>
    </source>
</evidence>
<feature type="domain" description="Guanylate cyclase" evidence="1">
    <location>
        <begin position="229"/>
        <end position="357"/>
    </location>
</feature>
<proteinExistence type="predicted"/>
<organism evidence="2 3">
    <name type="scientific">Aquibium carbonis</name>
    <dbReference type="NCBI Taxonomy" id="2495581"/>
    <lineage>
        <taxon>Bacteria</taxon>
        <taxon>Pseudomonadati</taxon>
        <taxon>Pseudomonadota</taxon>
        <taxon>Alphaproteobacteria</taxon>
        <taxon>Hyphomicrobiales</taxon>
        <taxon>Phyllobacteriaceae</taxon>
        <taxon>Aquibium</taxon>
    </lineage>
</organism>
<dbReference type="InterPro" id="IPR029787">
    <property type="entry name" value="Nucleotide_cyclase"/>
</dbReference>
<gene>
    <name evidence="2" type="ORF">EJC49_17370</name>
</gene>
<dbReference type="CDD" id="cd07302">
    <property type="entry name" value="CHD"/>
    <property type="match status" value="1"/>
</dbReference>
<dbReference type="RefSeq" id="WP_126701204.1">
    <property type="nucleotide sequence ID" value="NZ_RWKW01000065.1"/>
</dbReference>
<evidence type="ECO:0000259" key="1">
    <source>
        <dbReference type="PROSITE" id="PS50125"/>
    </source>
</evidence>
<dbReference type="AlphaFoldDB" id="A0A429YUG7"/>
<dbReference type="OrthoDB" id="4565346at2"/>
<comment type="caution">
    <text evidence="2">The sequence shown here is derived from an EMBL/GenBank/DDBJ whole genome shotgun (WGS) entry which is preliminary data.</text>
</comment>
<dbReference type="GO" id="GO:0004016">
    <property type="term" value="F:adenylate cyclase activity"/>
    <property type="evidence" value="ECO:0007669"/>
    <property type="project" value="UniProtKB-ARBA"/>
</dbReference>
<accession>A0A429YUG7</accession>
<dbReference type="SMART" id="SM00044">
    <property type="entry name" value="CYCc"/>
    <property type="match status" value="1"/>
</dbReference>
<dbReference type="PROSITE" id="PS50125">
    <property type="entry name" value="GUANYLATE_CYCLASE_2"/>
    <property type="match status" value="1"/>
</dbReference>
<dbReference type="GO" id="GO:0035556">
    <property type="term" value="P:intracellular signal transduction"/>
    <property type="evidence" value="ECO:0007669"/>
    <property type="project" value="InterPro"/>
</dbReference>